<dbReference type="OrthoDB" id="9810066at2"/>
<accession>A0A4V5LR78</accession>
<dbReference type="Pfam" id="PF05139">
    <property type="entry name" value="Erythro_esteras"/>
    <property type="match status" value="1"/>
</dbReference>
<dbReference type="PANTHER" id="PTHR31299">
    <property type="entry name" value="ESTERASE, PUTATIVE (AFU_ORTHOLOGUE AFUA_1G05850)-RELATED"/>
    <property type="match status" value="1"/>
</dbReference>
<proteinExistence type="predicted"/>
<dbReference type="EMBL" id="SUPL01000001">
    <property type="protein sequence ID" value="TJY38219.1"/>
    <property type="molecule type" value="Genomic_DNA"/>
</dbReference>
<gene>
    <name evidence="1" type="ORF">E5167_02905</name>
</gene>
<dbReference type="InterPro" id="IPR007815">
    <property type="entry name" value="Emycin_Estase"/>
</dbReference>
<sequence length="441" mass="52556">MFKHVKLLSKIKLSFLIYLTYIGISIGQDLKNPEKWLTNNVFEITDLEYSQSKIKQFQYLKKAIGNRNVVLLGEQTHGDGSTFEAKELLIKYLHEELGFKILVFESSIYQSYKLWNELEKGVDYKNIIEYGINDRWSNIEQVQPIFSYVQKSLQTNNPLKMVGMDVMFDGSYSKEYLLYDFENFLKETHPKLFKHKNYTFFKYFVNKSIKNKKFLPSKFEHDKFLAILEVYLLEFEKHSANNFHWNSSGFWKQVWKSYKMHSINKWSRLNGTYSRYLFFNRRSKMMAENLEWITRENKKVIVWAATNHNMRNVDSTFLNQMGWSSKTKFMGEYLSNLIGSDKMFHIAFTGHDGSFLDIYNNSVKRLKKPSPKSIESLLYSKEFDYAYFMLNDINNSKSTFFKNPFKASFVFNKEYLVKWNQSIDAVFYIKSMKPAIRIKNK</sequence>
<dbReference type="Gene3D" id="3.40.1660.10">
    <property type="entry name" value="EreA-like (biosynthetic domain)"/>
    <property type="match status" value="2"/>
</dbReference>
<dbReference type="AlphaFoldDB" id="A0A4V5LR78"/>
<keyword evidence="2" id="KW-1185">Reference proteome</keyword>
<dbReference type="CDD" id="cd14728">
    <property type="entry name" value="Ere-like"/>
    <property type="match status" value="1"/>
</dbReference>
<evidence type="ECO:0000313" key="2">
    <source>
        <dbReference type="Proteomes" id="UP000307657"/>
    </source>
</evidence>
<dbReference type="PANTHER" id="PTHR31299:SF0">
    <property type="entry name" value="ESTERASE, PUTATIVE (AFU_ORTHOLOGUE AFUA_1G05850)-RELATED"/>
    <property type="match status" value="1"/>
</dbReference>
<reference evidence="1 2" key="1">
    <citation type="submission" date="2019-04" db="EMBL/GenBank/DDBJ databases">
        <title>Lacinutrix sp. nov., isolated from marine water.</title>
        <authorList>
            <person name="Kim W."/>
        </authorList>
    </citation>
    <scope>NUCLEOTIDE SEQUENCE [LARGE SCALE GENOMIC DNA]</scope>
    <source>
        <strain evidence="1 2">CAU 1491</strain>
    </source>
</reference>
<comment type="caution">
    <text evidence="1">The sequence shown here is derived from an EMBL/GenBank/DDBJ whole genome shotgun (WGS) entry which is preliminary data.</text>
</comment>
<dbReference type="Proteomes" id="UP000307657">
    <property type="component" value="Unassembled WGS sequence"/>
</dbReference>
<name>A0A4V5LR78_9FLAO</name>
<organism evidence="1 2">
    <name type="scientific">Pontimicrobium aquaticum</name>
    <dbReference type="NCBI Taxonomy" id="2565367"/>
    <lineage>
        <taxon>Bacteria</taxon>
        <taxon>Pseudomonadati</taxon>
        <taxon>Bacteroidota</taxon>
        <taxon>Flavobacteriia</taxon>
        <taxon>Flavobacteriales</taxon>
        <taxon>Flavobacteriaceae</taxon>
        <taxon>Pontimicrobium</taxon>
    </lineage>
</organism>
<protein>
    <submittedName>
        <fullName evidence="1">Erythromycin esterase family protein</fullName>
    </submittedName>
</protein>
<evidence type="ECO:0000313" key="1">
    <source>
        <dbReference type="EMBL" id="TJY38219.1"/>
    </source>
</evidence>
<dbReference type="InterPro" id="IPR052036">
    <property type="entry name" value="Hydrolase/PRTase-associated"/>
</dbReference>
<dbReference type="RefSeq" id="WP_136840846.1">
    <property type="nucleotide sequence ID" value="NZ_SUPL01000001.1"/>
</dbReference>
<dbReference type="GO" id="GO:0046677">
    <property type="term" value="P:response to antibiotic"/>
    <property type="evidence" value="ECO:0007669"/>
    <property type="project" value="InterPro"/>
</dbReference>
<dbReference type="SUPFAM" id="SSF159501">
    <property type="entry name" value="EreA/ChaN-like"/>
    <property type="match status" value="1"/>
</dbReference>